<dbReference type="AlphaFoldDB" id="A0A0E9MKM7"/>
<dbReference type="Pfam" id="PF06676">
    <property type="entry name" value="DUF1178"/>
    <property type="match status" value="1"/>
</dbReference>
<dbReference type="PIRSF" id="PIRSF032131">
    <property type="entry name" value="UCP032131"/>
    <property type="match status" value="1"/>
</dbReference>
<dbReference type="InterPro" id="IPR009562">
    <property type="entry name" value="DUF1178"/>
</dbReference>
<protein>
    <submittedName>
        <fullName evidence="2">Uncharacterized protein</fullName>
    </submittedName>
</protein>
<dbReference type="STRING" id="1219043.SCH01S_03_00640"/>
<organism evidence="2 3">
    <name type="scientific">Sphingomonas changbaiensis NBRC 104936</name>
    <dbReference type="NCBI Taxonomy" id="1219043"/>
    <lineage>
        <taxon>Bacteria</taxon>
        <taxon>Pseudomonadati</taxon>
        <taxon>Pseudomonadota</taxon>
        <taxon>Alphaproteobacteria</taxon>
        <taxon>Sphingomonadales</taxon>
        <taxon>Sphingomonadaceae</taxon>
        <taxon>Sphingomonas</taxon>
    </lineage>
</organism>
<dbReference type="OrthoDB" id="9799894at2"/>
<name>A0A0E9MKM7_9SPHN</name>
<accession>A0A0E9MKM7</accession>
<feature type="region of interest" description="Disordered" evidence="1">
    <location>
        <begin position="50"/>
        <end position="71"/>
    </location>
</feature>
<evidence type="ECO:0000256" key="1">
    <source>
        <dbReference type="SAM" id="MobiDB-lite"/>
    </source>
</evidence>
<dbReference type="EMBL" id="BBWU01000003">
    <property type="protein sequence ID" value="GAO38089.1"/>
    <property type="molecule type" value="Genomic_DNA"/>
</dbReference>
<keyword evidence="3" id="KW-1185">Reference proteome</keyword>
<evidence type="ECO:0000313" key="3">
    <source>
        <dbReference type="Proteomes" id="UP000033202"/>
    </source>
</evidence>
<gene>
    <name evidence="2" type="ORF">SCH01S_03_00640</name>
</gene>
<sequence length="149" mass="16006">MIVFDLKCGRAHIFEAWFGSSADYDDQRARGLIECPICGDQAIGKAVMAPRIGGKSSDGDEAPVPVASAPPPEMKALMAKMADLQSKMLEGSEWVGRRFADEARAIHLGETGHRTIHGEATPAEATALKEEGVELMPLPFPVIPPDQSH</sequence>
<proteinExistence type="predicted"/>
<comment type="caution">
    <text evidence="2">The sequence shown here is derived from an EMBL/GenBank/DDBJ whole genome shotgun (WGS) entry which is preliminary data.</text>
</comment>
<dbReference type="Proteomes" id="UP000033202">
    <property type="component" value="Unassembled WGS sequence"/>
</dbReference>
<dbReference type="RefSeq" id="WP_046346981.1">
    <property type="nucleotide sequence ID" value="NZ_BBWU01000003.1"/>
</dbReference>
<reference evidence="2 3" key="1">
    <citation type="submission" date="2015-04" db="EMBL/GenBank/DDBJ databases">
        <title>Whole genome shotgun sequence of Sphingomonas changbaiensis NBRC 104936.</title>
        <authorList>
            <person name="Katano-Makiyama Y."/>
            <person name="Hosoyama A."/>
            <person name="Hashimoto M."/>
            <person name="Noguchi M."/>
            <person name="Tsuchikane K."/>
            <person name="Ohji S."/>
            <person name="Yamazoe A."/>
            <person name="Ichikawa N."/>
            <person name="Kimura A."/>
            <person name="Fujita N."/>
        </authorList>
    </citation>
    <scope>NUCLEOTIDE SEQUENCE [LARGE SCALE GENOMIC DNA]</scope>
    <source>
        <strain evidence="2 3">NBRC 104936</strain>
    </source>
</reference>
<evidence type="ECO:0000313" key="2">
    <source>
        <dbReference type="EMBL" id="GAO38089.1"/>
    </source>
</evidence>